<dbReference type="PROSITE" id="PS50932">
    <property type="entry name" value="HTH_LACI_2"/>
    <property type="match status" value="1"/>
</dbReference>
<accession>A0A3E3HXM0</accession>
<gene>
    <name evidence="6" type="ORF">DWY69_15775</name>
    <name evidence="5" type="ORF">DXC51_24295</name>
</gene>
<sequence length="345" mass="38162">MRSITMPATLKDIAKETGLSTATISKYLNGAKLREKNRIAIEQAIRKLDYTVNEYARGFKLNRSHIIGVIIPDLNNLFITNILVQMETLLREHDYSIMICDCHTDAALERELVHFLLGRMVDGIINMPVCTTGEHLKPALSKKVPVLVLDRMISGLEGKIDNILIDNTCIARKAVQSLIDQGHRQIGLISGPTDYSTSRERLEGYRQALASSKIPLNDSLIVCGDFTLEGGYEGICRLLKGNPNMTAVFPTNYDMTLGAFIALKEQNIRIPEDISFIGFDDMGLARVTHPPLTIVAQPLEQLGIYAAKRILSRLENPEDVPISITLSASLKPGSSIGVPRHAEDE</sequence>
<dbReference type="SMART" id="SM00354">
    <property type="entry name" value="HTH_LACI"/>
    <property type="match status" value="1"/>
</dbReference>
<evidence type="ECO:0000256" key="3">
    <source>
        <dbReference type="ARBA" id="ARBA00023163"/>
    </source>
</evidence>
<dbReference type="InterPro" id="IPR001761">
    <property type="entry name" value="Peripla_BP/Lac1_sug-bd_dom"/>
</dbReference>
<dbReference type="Gene3D" id="1.10.260.40">
    <property type="entry name" value="lambda repressor-like DNA-binding domains"/>
    <property type="match status" value="1"/>
</dbReference>
<dbReference type="GO" id="GO:0003700">
    <property type="term" value="F:DNA-binding transcription factor activity"/>
    <property type="evidence" value="ECO:0007669"/>
    <property type="project" value="TreeGrafter"/>
</dbReference>
<dbReference type="Gene3D" id="3.40.50.2300">
    <property type="match status" value="2"/>
</dbReference>
<dbReference type="PANTHER" id="PTHR30146:SF109">
    <property type="entry name" value="HTH-TYPE TRANSCRIPTIONAL REGULATOR GALS"/>
    <property type="match status" value="1"/>
</dbReference>
<name>A0A3E3HXM0_9FIRM</name>
<dbReference type="Pfam" id="PF00356">
    <property type="entry name" value="LacI"/>
    <property type="match status" value="1"/>
</dbReference>
<keyword evidence="2" id="KW-0238">DNA-binding</keyword>
<comment type="caution">
    <text evidence="5">The sequence shown here is derived from an EMBL/GenBank/DDBJ whole genome shotgun (WGS) entry which is preliminary data.</text>
</comment>
<evidence type="ECO:0000259" key="4">
    <source>
        <dbReference type="PROSITE" id="PS50932"/>
    </source>
</evidence>
<evidence type="ECO:0000313" key="6">
    <source>
        <dbReference type="EMBL" id="RGE70675.1"/>
    </source>
</evidence>
<dbReference type="PANTHER" id="PTHR30146">
    <property type="entry name" value="LACI-RELATED TRANSCRIPTIONAL REPRESSOR"/>
    <property type="match status" value="1"/>
</dbReference>
<evidence type="ECO:0000256" key="1">
    <source>
        <dbReference type="ARBA" id="ARBA00023015"/>
    </source>
</evidence>
<evidence type="ECO:0000313" key="8">
    <source>
        <dbReference type="Proteomes" id="UP000261166"/>
    </source>
</evidence>
<dbReference type="OrthoDB" id="9796186at2"/>
<dbReference type="SUPFAM" id="SSF47413">
    <property type="entry name" value="lambda repressor-like DNA-binding domains"/>
    <property type="match status" value="1"/>
</dbReference>
<protein>
    <submittedName>
        <fullName evidence="5">LacI family transcriptional regulator</fullName>
    </submittedName>
</protein>
<organism evidence="5 7">
    <name type="scientific">Eisenbergiella massiliensis</name>
    <dbReference type="NCBI Taxonomy" id="1720294"/>
    <lineage>
        <taxon>Bacteria</taxon>
        <taxon>Bacillati</taxon>
        <taxon>Bacillota</taxon>
        <taxon>Clostridia</taxon>
        <taxon>Lachnospirales</taxon>
        <taxon>Lachnospiraceae</taxon>
        <taxon>Eisenbergiella</taxon>
    </lineage>
</organism>
<dbReference type="EMBL" id="QVLU01000014">
    <property type="protein sequence ID" value="RGE70675.1"/>
    <property type="molecule type" value="Genomic_DNA"/>
</dbReference>
<dbReference type="CDD" id="cd06267">
    <property type="entry name" value="PBP1_LacI_sugar_binding-like"/>
    <property type="match status" value="1"/>
</dbReference>
<dbReference type="Pfam" id="PF00532">
    <property type="entry name" value="Peripla_BP_1"/>
    <property type="match status" value="1"/>
</dbReference>
<dbReference type="InterPro" id="IPR028082">
    <property type="entry name" value="Peripla_BP_I"/>
</dbReference>
<dbReference type="SUPFAM" id="SSF53822">
    <property type="entry name" value="Periplasmic binding protein-like I"/>
    <property type="match status" value="1"/>
</dbReference>
<evidence type="ECO:0000313" key="5">
    <source>
        <dbReference type="EMBL" id="RGE56475.1"/>
    </source>
</evidence>
<keyword evidence="3" id="KW-0804">Transcription</keyword>
<reference evidence="5 8" key="1">
    <citation type="submission" date="2018-08" db="EMBL/GenBank/DDBJ databases">
        <title>A genome reference for cultivated species of the human gut microbiota.</title>
        <authorList>
            <person name="Zou Y."/>
            <person name="Xue W."/>
            <person name="Luo G."/>
        </authorList>
    </citation>
    <scope>NUCLEOTIDE SEQUENCE [LARGE SCALE GENOMIC DNA]</scope>
    <source>
        <strain evidence="6 8">AF26-4BH</strain>
        <strain evidence="5">TF05-5AC</strain>
    </source>
</reference>
<keyword evidence="1" id="KW-0805">Transcription regulation</keyword>
<keyword evidence="7" id="KW-1185">Reference proteome</keyword>
<dbReference type="InterPro" id="IPR000843">
    <property type="entry name" value="HTH_LacI"/>
</dbReference>
<feature type="domain" description="HTH lacI-type" evidence="4">
    <location>
        <begin position="8"/>
        <end position="61"/>
    </location>
</feature>
<dbReference type="EMBL" id="QVLV01000025">
    <property type="protein sequence ID" value="RGE56475.1"/>
    <property type="molecule type" value="Genomic_DNA"/>
</dbReference>
<dbReference type="InterPro" id="IPR010982">
    <property type="entry name" value="Lambda_DNA-bd_dom_sf"/>
</dbReference>
<dbReference type="Proteomes" id="UP000261166">
    <property type="component" value="Unassembled WGS sequence"/>
</dbReference>
<evidence type="ECO:0000313" key="7">
    <source>
        <dbReference type="Proteomes" id="UP000260812"/>
    </source>
</evidence>
<evidence type="ECO:0000256" key="2">
    <source>
        <dbReference type="ARBA" id="ARBA00023125"/>
    </source>
</evidence>
<dbReference type="Proteomes" id="UP000260812">
    <property type="component" value="Unassembled WGS sequence"/>
</dbReference>
<dbReference type="AlphaFoldDB" id="A0A3E3HXM0"/>
<dbReference type="CDD" id="cd01392">
    <property type="entry name" value="HTH_LacI"/>
    <property type="match status" value="1"/>
</dbReference>
<dbReference type="GO" id="GO:0000976">
    <property type="term" value="F:transcription cis-regulatory region binding"/>
    <property type="evidence" value="ECO:0007669"/>
    <property type="project" value="TreeGrafter"/>
</dbReference>
<proteinExistence type="predicted"/>